<dbReference type="STRING" id="313628.LNTAR_10236"/>
<reference evidence="1 2" key="1">
    <citation type="journal article" date="2010" name="J. Bacteriol.">
        <title>Genome sequence of Lentisphaera araneosa HTCC2155T, the type species of the order Lentisphaerales in the phylum Lentisphaerae.</title>
        <authorList>
            <person name="Thrash J.C."/>
            <person name="Cho J.C."/>
            <person name="Vergin K.L."/>
            <person name="Morris R.M."/>
            <person name="Giovannoni S.J."/>
        </authorList>
    </citation>
    <scope>NUCLEOTIDE SEQUENCE [LARGE SCALE GENOMIC DNA]</scope>
    <source>
        <strain evidence="1 2">HTCC2155</strain>
    </source>
</reference>
<sequence length="43" mass="4897">MEDRWLASDEKKMPGHKVGRHWKFKKDAVDQWIKAGGASEGGK</sequence>
<gene>
    <name evidence="1" type="ORF">LNTAR_10236</name>
</gene>
<comment type="caution">
    <text evidence="1">The sequence shown here is derived from an EMBL/GenBank/DDBJ whole genome shotgun (WGS) entry which is preliminary data.</text>
</comment>
<name>A6DIK0_9BACT</name>
<dbReference type="Proteomes" id="UP000004947">
    <property type="component" value="Unassembled WGS sequence"/>
</dbReference>
<keyword evidence="2" id="KW-1185">Reference proteome</keyword>
<organism evidence="1 2">
    <name type="scientific">Lentisphaera araneosa HTCC2155</name>
    <dbReference type="NCBI Taxonomy" id="313628"/>
    <lineage>
        <taxon>Bacteria</taxon>
        <taxon>Pseudomonadati</taxon>
        <taxon>Lentisphaerota</taxon>
        <taxon>Lentisphaeria</taxon>
        <taxon>Lentisphaerales</taxon>
        <taxon>Lentisphaeraceae</taxon>
        <taxon>Lentisphaera</taxon>
    </lineage>
</organism>
<proteinExistence type="predicted"/>
<accession>A6DIK0</accession>
<dbReference type="EMBL" id="ABCK01000005">
    <property type="protein sequence ID" value="EDM28286.1"/>
    <property type="molecule type" value="Genomic_DNA"/>
</dbReference>
<dbReference type="RefSeq" id="WP_007277731.1">
    <property type="nucleotide sequence ID" value="NZ_ABCK01000005.1"/>
</dbReference>
<dbReference type="NCBIfam" id="TIGR01764">
    <property type="entry name" value="excise"/>
    <property type="match status" value="1"/>
</dbReference>
<dbReference type="AlphaFoldDB" id="A6DIK0"/>
<protein>
    <submittedName>
        <fullName evidence="1">Hypothetical cytosolic protein</fullName>
    </submittedName>
</protein>
<dbReference type="InterPro" id="IPR010093">
    <property type="entry name" value="SinI_DNA-bd"/>
</dbReference>
<evidence type="ECO:0000313" key="2">
    <source>
        <dbReference type="Proteomes" id="UP000004947"/>
    </source>
</evidence>
<dbReference type="GO" id="GO:0003677">
    <property type="term" value="F:DNA binding"/>
    <property type="evidence" value="ECO:0007669"/>
    <property type="project" value="InterPro"/>
</dbReference>
<evidence type="ECO:0000313" key="1">
    <source>
        <dbReference type="EMBL" id="EDM28286.1"/>
    </source>
</evidence>